<dbReference type="EMBL" id="CAXKWB010022206">
    <property type="protein sequence ID" value="CAL4124179.1"/>
    <property type="molecule type" value="Genomic_DNA"/>
</dbReference>
<name>A0AAV2RHR5_MEGNR</name>
<keyword evidence="2" id="KW-1185">Reference proteome</keyword>
<dbReference type="AlphaFoldDB" id="A0AAV2RHR5"/>
<dbReference type="Proteomes" id="UP001497623">
    <property type="component" value="Unassembled WGS sequence"/>
</dbReference>
<protein>
    <submittedName>
        <fullName evidence="1">Uncharacterized protein</fullName>
    </submittedName>
</protein>
<proteinExistence type="predicted"/>
<evidence type="ECO:0000313" key="2">
    <source>
        <dbReference type="Proteomes" id="UP001497623"/>
    </source>
</evidence>
<accession>A0AAV2RHR5</accession>
<organism evidence="1 2">
    <name type="scientific">Meganyctiphanes norvegica</name>
    <name type="common">Northern krill</name>
    <name type="synonym">Thysanopoda norvegica</name>
    <dbReference type="NCBI Taxonomy" id="48144"/>
    <lineage>
        <taxon>Eukaryota</taxon>
        <taxon>Metazoa</taxon>
        <taxon>Ecdysozoa</taxon>
        <taxon>Arthropoda</taxon>
        <taxon>Crustacea</taxon>
        <taxon>Multicrustacea</taxon>
        <taxon>Malacostraca</taxon>
        <taxon>Eumalacostraca</taxon>
        <taxon>Eucarida</taxon>
        <taxon>Euphausiacea</taxon>
        <taxon>Euphausiidae</taxon>
        <taxon>Meganyctiphanes</taxon>
    </lineage>
</organism>
<reference evidence="1 2" key="1">
    <citation type="submission" date="2024-05" db="EMBL/GenBank/DDBJ databases">
        <authorList>
            <person name="Wallberg A."/>
        </authorList>
    </citation>
    <scope>NUCLEOTIDE SEQUENCE [LARGE SCALE GENOMIC DNA]</scope>
</reference>
<evidence type="ECO:0000313" key="1">
    <source>
        <dbReference type="EMBL" id="CAL4124179.1"/>
    </source>
</evidence>
<sequence>MSSLMANWSITPAKLNHRSKQWSRITGDNCYRLLVAIITGDNCYRLLVAIITGDNCYRLLVAIITGTWMAVGFPGSKQSTSDKTPIMIIIQLKVYSYITKTL</sequence>
<comment type="caution">
    <text evidence="1">The sequence shown here is derived from an EMBL/GenBank/DDBJ whole genome shotgun (WGS) entry which is preliminary data.</text>
</comment>
<gene>
    <name evidence="1" type="ORF">MNOR_LOCUS24315</name>
</gene>